<evidence type="ECO:0000256" key="3">
    <source>
        <dbReference type="ARBA" id="ARBA00022989"/>
    </source>
</evidence>
<evidence type="ECO:0000256" key="1">
    <source>
        <dbReference type="ARBA" id="ARBA00004141"/>
    </source>
</evidence>
<dbReference type="InterPro" id="IPR011701">
    <property type="entry name" value="MFS"/>
</dbReference>
<gene>
    <name evidence="8" type="ORF">FN846DRAFT_918712</name>
</gene>
<dbReference type="PANTHER" id="PTHR23502">
    <property type="entry name" value="MAJOR FACILITATOR SUPERFAMILY"/>
    <property type="match status" value="1"/>
</dbReference>
<evidence type="ECO:0000256" key="5">
    <source>
        <dbReference type="SAM" id="MobiDB-lite"/>
    </source>
</evidence>
<feature type="transmembrane region" description="Helical" evidence="6">
    <location>
        <begin position="471"/>
        <end position="490"/>
    </location>
</feature>
<keyword evidence="4 6" id="KW-0472">Membrane</keyword>
<dbReference type="SUPFAM" id="SSF103473">
    <property type="entry name" value="MFS general substrate transporter"/>
    <property type="match status" value="1"/>
</dbReference>
<evidence type="ECO:0000256" key="4">
    <source>
        <dbReference type="ARBA" id="ARBA00023136"/>
    </source>
</evidence>
<dbReference type="InterPro" id="IPR036259">
    <property type="entry name" value="MFS_trans_sf"/>
</dbReference>
<dbReference type="AlphaFoldDB" id="A0A5J5EZC7"/>
<dbReference type="Proteomes" id="UP000326924">
    <property type="component" value="Unassembled WGS sequence"/>
</dbReference>
<accession>A0A5J5EZC7</accession>
<dbReference type="GO" id="GO:0005886">
    <property type="term" value="C:plasma membrane"/>
    <property type="evidence" value="ECO:0007669"/>
    <property type="project" value="TreeGrafter"/>
</dbReference>
<feature type="transmembrane region" description="Helical" evidence="6">
    <location>
        <begin position="304"/>
        <end position="329"/>
    </location>
</feature>
<feature type="transmembrane region" description="Helical" evidence="6">
    <location>
        <begin position="405"/>
        <end position="431"/>
    </location>
</feature>
<evidence type="ECO:0000256" key="6">
    <source>
        <dbReference type="SAM" id="Phobius"/>
    </source>
</evidence>
<feature type="transmembrane region" description="Helical" evidence="6">
    <location>
        <begin position="335"/>
        <end position="357"/>
    </location>
</feature>
<comment type="caution">
    <text evidence="8">The sequence shown here is derived from an EMBL/GenBank/DDBJ whole genome shotgun (WGS) entry which is preliminary data.</text>
</comment>
<feature type="transmembrane region" description="Helical" evidence="6">
    <location>
        <begin position="443"/>
        <end position="459"/>
    </location>
</feature>
<comment type="subcellular location">
    <subcellularLocation>
        <location evidence="1">Membrane</location>
        <topology evidence="1">Multi-pass membrane protein</topology>
    </subcellularLocation>
</comment>
<dbReference type="InterPro" id="IPR020846">
    <property type="entry name" value="MFS_dom"/>
</dbReference>
<dbReference type="GO" id="GO:0022857">
    <property type="term" value="F:transmembrane transporter activity"/>
    <property type="evidence" value="ECO:0007669"/>
    <property type="project" value="InterPro"/>
</dbReference>
<dbReference type="Pfam" id="PF07690">
    <property type="entry name" value="MFS_1"/>
    <property type="match status" value="1"/>
</dbReference>
<evidence type="ECO:0000313" key="9">
    <source>
        <dbReference type="Proteomes" id="UP000326924"/>
    </source>
</evidence>
<feature type="transmembrane region" description="Helical" evidence="6">
    <location>
        <begin position="195"/>
        <end position="221"/>
    </location>
</feature>
<dbReference type="EMBL" id="VXIS01000071">
    <property type="protein sequence ID" value="KAA8908147.1"/>
    <property type="molecule type" value="Genomic_DNA"/>
</dbReference>
<dbReference type="PROSITE" id="PS50850">
    <property type="entry name" value="MFS"/>
    <property type="match status" value="1"/>
</dbReference>
<dbReference type="OrthoDB" id="2533084at2759"/>
<feature type="transmembrane region" description="Helical" evidence="6">
    <location>
        <begin position="378"/>
        <end position="399"/>
    </location>
</feature>
<feature type="transmembrane region" description="Helical" evidence="6">
    <location>
        <begin position="227"/>
        <end position="245"/>
    </location>
</feature>
<organism evidence="8 9">
    <name type="scientific">Sphaerosporella brunnea</name>
    <dbReference type="NCBI Taxonomy" id="1250544"/>
    <lineage>
        <taxon>Eukaryota</taxon>
        <taxon>Fungi</taxon>
        <taxon>Dikarya</taxon>
        <taxon>Ascomycota</taxon>
        <taxon>Pezizomycotina</taxon>
        <taxon>Pezizomycetes</taxon>
        <taxon>Pezizales</taxon>
        <taxon>Pyronemataceae</taxon>
        <taxon>Sphaerosporella</taxon>
    </lineage>
</organism>
<evidence type="ECO:0000256" key="2">
    <source>
        <dbReference type="ARBA" id="ARBA00022692"/>
    </source>
</evidence>
<keyword evidence="2 6" id="KW-0812">Transmembrane</keyword>
<feature type="region of interest" description="Disordered" evidence="5">
    <location>
        <begin position="1"/>
        <end position="36"/>
    </location>
</feature>
<keyword evidence="3 6" id="KW-1133">Transmembrane helix</keyword>
<proteinExistence type="predicted"/>
<dbReference type="Gene3D" id="1.20.1250.20">
    <property type="entry name" value="MFS general substrate transporter like domains"/>
    <property type="match status" value="1"/>
</dbReference>
<feature type="domain" description="Major facilitator superfamily (MFS) profile" evidence="7">
    <location>
        <begin position="71"/>
        <end position="495"/>
    </location>
</feature>
<sequence length="518" mass="57986">MATALADASRNASSPIKLVSDSDGNQKHVPPSKQTEGVITTVSLGDGAQQAAETCDPWDPINWPNRKKIMCLLSLCYMSFMTDFLAGYGVPMMVPQSKEWGISLVDATRSLSGNTATQGFGGLFVVPFAQRFGIMPVMFWTSTATFFLTIGCAVVPGWIGFIVLRILQGFFSAAGQVLGLTLIQEMYRFEEHARVVGFWGWAVLVGPYFGPCLSAFILRSLTWRQSWLLVSGFIGLGLLSVILLMDETAYDRHFEENNPRRPPGFIRYRVFTLSGARGYQMRGTKSIARGFLDIWKVFKQPHFFLLWLAHGVQYMWSVGINGTLISFVAPPTSKGGYGFSTTMLGLIYFAPITAIFNDYLQNKSIRRNRGGFKPEHRLWGMYVSTPFMTLGIILLGWTLKLHWHWFVVAFTWGLFVFAAMTSTVVISAYVLDCFPDETAQTAALLNFSRVLFGFVVPIFQRNWSDAIGVQWSFTAQGFICLVALGFVVVVQKKGKMWRQKSQMGPMVIWAKEVHHGLI</sequence>
<reference evidence="8 9" key="1">
    <citation type="submission" date="2019-09" db="EMBL/GenBank/DDBJ databases">
        <title>Draft genome of the ectomycorrhizal ascomycete Sphaerosporella brunnea.</title>
        <authorList>
            <consortium name="DOE Joint Genome Institute"/>
            <person name="Benucci G.M."/>
            <person name="Marozzi G."/>
            <person name="Antonielli L."/>
            <person name="Sanchez S."/>
            <person name="Marco P."/>
            <person name="Wang X."/>
            <person name="Falini L.B."/>
            <person name="Barry K."/>
            <person name="Haridas S."/>
            <person name="Lipzen A."/>
            <person name="Labutti K."/>
            <person name="Grigoriev I.V."/>
            <person name="Murat C."/>
            <person name="Martin F."/>
            <person name="Albertini E."/>
            <person name="Donnini D."/>
            <person name="Bonito G."/>
        </authorList>
    </citation>
    <scope>NUCLEOTIDE SEQUENCE [LARGE SCALE GENOMIC DNA]</scope>
    <source>
        <strain evidence="8 9">Sb_GMNB300</strain>
    </source>
</reference>
<protein>
    <submittedName>
        <fullName evidence="8">Major facilitator superfamily domain-containing protein</fullName>
    </submittedName>
</protein>
<dbReference type="PANTHER" id="PTHR23502:SF22">
    <property type="entry name" value="MAJOR FACILITATOR SUPERFAMILY (MFS) PROFILE DOMAIN-CONTAINING PROTEIN"/>
    <property type="match status" value="1"/>
</dbReference>
<evidence type="ECO:0000313" key="8">
    <source>
        <dbReference type="EMBL" id="KAA8908147.1"/>
    </source>
</evidence>
<feature type="transmembrane region" description="Helical" evidence="6">
    <location>
        <begin position="69"/>
        <end position="91"/>
    </location>
</feature>
<evidence type="ECO:0000259" key="7">
    <source>
        <dbReference type="PROSITE" id="PS50850"/>
    </source>
</evidence>
<feature type="transmembrane region" description="Helical" evidence="6">
    <location>
        <begin position="137"/>
        <end position="159"/>
    </location>
</feature>
<name>A0A5J5EZC7_9PEZI</name>
<dbReference type="InParanoid" id="A0A5J5EZC7"/>
<keyword evidence="9" id="KW-1185">Reference proteome</keyword>